<evidence type="ECO:0000313" key="4">
    <source>
        <dbReference type="Proteomes" id="UP001281410"/>
    </source>
</evidence>
<dbReference type="Pfam" id="PF13962">
    <property type="entry name" value="PGG"/>
    <property type="match status" value="1"/>
</dbReference>
<keyword evidence="4" id="KW-1185">Reference proteome</keyword>
<dbReference type="Proteomes" id="UP001281410">
    <property type="component" value="Unassembled WGS sequence"/>
</dbReference>
<accession>A0AAD9ZY40</accession>
<organism evidence="3 4">
    <name type="scientific">Dipteronia sinensis</name>
    <dbReference type="NCBI Taxonomy" id="43782"/>
    <lineage>
        <taxon>Eukaryota</taxon>
        <taxon>Viridiplantae</taxon>
        <taxon>Streptophyta</taxon>
        <taxon>Embryophyta</taxon>
        <taxon>Tracheophyta</taxon>
        <taxon>Spermatophyta</taxon>
        <taxon>Magnoliopsida</taxon>
        <taxon>eudicotyledons</taxon>
        <taxon>Gunneridae</taxon>
        <taxon>Pentapetalae</taxon>
        <taxon>rosids</taxon>
        <taxon>malvids</taxon>
        <taxon>Sapindales</taxon>
        <taxon>Sapindaceae</taxon>
        <taxon>Hippocastanoideae</taxon>
        <taxon>Acereae</taxon>
        <taxon>Dipteronia</taxon>
    </lineage>
</organism>
<gene>
    <name evidence="3" type="ORF">Dsin_026545</name>
</gene>
<evidence type="ECO:0000256" key="1">
    <source>
        <dbReference type="SAM" id="SignalP"/>
    </source>
</evidence>
<dbReference type="AlphaFoldDB" id="A0AAD9ZY40"/>
<evidence type="ECO:0000313" key="3">
    <source>
        <dbReference type="EMBL" id="KAK3195235.1"/>
    </source>
</evidence>
<reference evidence="3" key="1">
    <citation type="journal article" date="2023" name="Plant J.">
        <title>Genome sequences and population genomics provide insights into the demographic history, inbreeding, and mutation load of two 'living fossil' tree species of Dipteronia.</title>
        <authorList>
            <person name="Feng Y."/>
            <person name="Comes H.P."/>
            <person name="Chen J."/>
            <person name="Zhu S."/>
            <person name="Lu R."/>
            <person name="Zhang X."/>
            <person name="Li P."/>
            <person name="Qiu J."/>
            <person name="Olsen K.M."/>
            <person name="Qiu Y."/>
        </authorList>
    </citation>
    <scope>NUCLEOTIDE SEQUENCE</scope>
    <source>
        <strain evidence="3">NBL</strain>
    </source>
</reference>
<keyword evidence="1" id="KW-0732">Signal</keyword>
<dbReference type="InterPro" id="IPR026961">
    <property type="entry name" value="PGG_dom"/>
</dbReference>
<sequence length="148" mass="16639">MLMIPILFLGLHRFGCYLQEQHVGGGHTDCGGDFSDGINPTGGPWQETEKGKGGHEAGKAILASLSHHLFLMLNTLAFSISTQIILKLVYLRKLYFEIVVPQFQWWQHMARRFGHSRLKIMSSFVRVHGCSFSLPLAFVLPDIVLTTK</sequence>
<protein>
    <recommendedName>
        <fullName evidence="2">PGG domain-containing protein</fullName>
    </recommendedName>
</protein>
<name>A0AAD9ZY40_9ROSI</name>
<comment type="caution">
    <text evidence="3">The sequence shown here is derived from an EMBL/GenBank/DDBJ whole genome shotgun (WGS) entry which is preliminary data.</text>
</comment>
<feature type="chain" id="PRO_5042024202" description="PGG domain-containing protein" evidence="1">
    <location>
        <begin position="19"/>
        <end position="148"/>
    </location>
</feature>
<feature type="domain" description="PGG" evidence="2">
    <location>
        <begin position="34"/>
        <end position="94"/>
    </location>
</feature>
<evidence type="ECO:0000259" key="2">
    <source>
        <dbReference type="Pfam" id="PF13962"/>
    </source>
</evidence>
<feature type="signal peptide" evidence="1">
    <location>
        <begin position="1"/>
        <end position="18"/>
    </location>
</feature>
<dbReference type="EMBL" id="JANJYJ010000008">
    <property type="protein sequence ID" value="KAK3195235.1"/>
    <property type="molecule type" value="Genomic_DNA"/>
</dbReference>
<proteinExistence type="predicted"/>